<dbReference type="Pfam" id="PF00572">
    <property type="entry name" value="Ribosomal_L13"/>
    <property type="match status" value="1"/>
</dbReference>
<keyword evidence="7" id="KW-1185">Reference proteome</keyword>
<evidence type="ECO:0000256" key="2">
    <source>
        <dbReference type="ARBA" id="ARBA00022980"/>
    </source>
</evidence>
<dbReference type="PANTHER" id="PTHR11545">
    <property type="entry name" value="RIBOSOMAL PROTEIN L13"/>
    <property type="match status" value="1"/>
</dbReference>
<evidence type="ECO:0000256" key="4">
    <source>
        <dbReference type="HAMAP-Rule" id="MF_01366"/>
    </source>
</evidence>
<dbReference type="NCBIfam" id="TIGR01077">
    <property type="entry name" value="L13_A_E"/>
    <property type="match status" value="1"/>
</dbReference>
<evidence type="ECO:0000313" key="6">
    <source>
        <dbReference type="EMBL" id="EET89810.1"/>
    </source>
</evidence>
<evidence type="ECO:0000256" key="3">
    <source>
        <dbReference type="ARBA" id="ARBA00023274"/>
    </source>
</evidence>
<dbReference type="GO" id="GO:0017148">
    <property type="term" value="P:negative regulation of translation"/>
    <property type="evidence" value="ECO:0007669"/>
    <property type="project" value="TreeGrafter"/>
</dbReference>
<protein>
    <recommendedName>
        <fullName evidence="4">Large ribosomal subunit protein uL13</fullName>
    </recommendedName>
</protein>
<reference evidence="6 7" key="2">
    <citation type="journal article" date="2010" name="Proc. Natl. Acad. Sci. U.S.A.">
        <title>Enigmatic, ultrasmall, uncultivated Archaea.</title>
        <authorList>
            <person name="Baker B.J."/>
            <person name="Comolli L.R."/>
            <person name="Dick G.J."/>
            <person name="Hauser L.J."/>
            <person name="Hyatt D."/>
            <person name="Dill B.D."/>
            <person name="Land M.L."/>
            <person name="Verberkmoes N.C."/>
            <person name="Hettich R.L."/>
            <person name="Banfield J.F."/>
        </authorList>
    </citation>
    <scope>NUCLEOTIDE SEQUENCE [LARGE SCALE GENOMIC DNA]</scope>
    <source>
        <strain evidence="6">ARMAN-2</strain>
    </source>
</reference>
<dbReference type="GO" id="GO:0003735">
    <property type="term" value="F:structural constituent of ribosome"/>
    <property type="evidence" value="ECO:0007669"/>
    <property type="project" value="UniProtKB-UniRule"/>
</dbReference>
<dbReference type="GO" id="GO:0003729">
    <property type="term" value="F:mRNA binding"/>
    <property type="evidence" value="ECO:0007669"/>
    <property type="project" value="TreeGrafter"/>
</dbReference>
<dbReference type="CDD" id="cd00392">
    <property type="entry name" value="Ribosomal_L13"/>
    <property type="match status" value="1"/>
</dbReference>
<sequence length="159" mass="18300">MKSKNGTERSKDSEKRVFDAKNMILGRLASVVAKELLSGKDVYIVNAESAVISGSKKVIKEKYKTRLDLQEKENPEHSPYWSRRPDMLVKRVVRGMLPYRMPRGKEAFRRLKVFMGVPDELKGVKPVDLNIKDPKSIYSGYITVAELSKLLGYDRFEKY</sequence>
<dbReference type="InterPro" id="IPR005823">
    <property type="entry name" value="Ribosomal_uL13_bac-type"/>
</dbReference>
<dbReference type="InterPro" id="IPR036899">
    <property type="entry name" value="Ribosomal_uL13_sf"/>
</dbReference>
<keyword evidence="2 4" id="KW-0689">Ribosomal protein</keyword>
<dbReference type="GO" id="GO:0022625">
    <property type="term" value="C:cytosolic large ribosomal subunit"/>
    <property type="evidence" value="ECO:0007669"/>
    <property type="project" value="UniProtKB-UniRule"/>
</dbReference>
<dbReference type="GO" id="GO:0006412">
    <property type="term" value="P:translation"/>
    <property type="evidence" value="ECO:0007669"/>
    <property type="project" value="UniProtKB-UniRule"/>
</dbReference>
<gene>
    <name evidence="4" type="primary">rpl13</name>
    <name evidence="6" type="ORF">UNLARM2_0924</name>
</gene>
<dbReference type="Proteomes" id="UP000332487">
    <property type="component" value="Unassembled WGS sequence"/>
</dbReference>
<dbReference type="InterPro" id="IPR005822">
    <property type="entry name" value="Ribosomal_uL13"/>
</dbReference>
<dbReference type="Gene3D" id="3.90.1180.10">
    <property type="entry name" value="Ribosomal protein L13"/>
    <property type="match status" value="1"/>
</dbReference>
<proteinExistence type="inferred from homology"/>
<dbReference type="InterPro" id="IPR005755">
    <property type="entry name" value="Ribosomal_uL13_euk/arc"/>
</dbReference>
<organism evidence="6 7">
    <name type="scientific">Candidatus Micrarchaeum acidiphilum ARMAN-2</name>
    <dbReference type="NCBI Taxonomy" id="425595"/>
    <lineage>
        <taxon>Archaea</taxon>
        <taxon>Candidatus Micrarchaeota</taxon>
        <taxon>Candidatus Micrarchaeia</taxon>
        <taxon>Candidatus Micrarchaeales</taxon>
        <taxon>Candidatus Micrarchaeaceae</taxon>
        <taxon>Candidatus Micrarchaeum</taxon>
    </lineage>
</organism>
<dbReference type="HAMAP" id="MF_01366">
    <property type="entry name" value="Ribosomal_uL13"/>
    <property type="match status" value="1"/>
</dbReference>
<dbReference type="PANTHER" id="PTHR11545:SF3">
    <property type="entry name" value="LARGE RIBOSOMAL SUBUNIT PROTEIN UL13"/>
    <property type="match status" value="1"/>
</dbReference>
<dbReference type="AlphaFoldDB" id="C7DIN6"/>
<dbReference type="EMBL" id="GG697241">
    <property type="protein sequence ID" value="EET89810.1"/>
    <property type="molecule type" value="Genomic_DNA"/>
</dbReference>
<dbReference type="PIRSF" id="PIRSF002181">
    <property type="entry name" value="Ribosomal_L13"/>
    <property type="match status" value="1"/>
</dbReference>
<evidence type="ECO:0000256" key="5">
    <source>
        <dbReference type="RuleBase" id="RU003877"/>
    </source>
</evidence>
<comment type="similarity">
    <text evidence="1 4 5">Belongs to the universal ribosomal protein uL13 family.</text>
</comment>
<dbReference type="InterPro" id="IPR023563">
    <property type="entry name" value="Ribosomal_uL13_CS"/>
</dbReference>
<comment type="function">
    <text evidence="4">This protein is one of the early assembly proteins of the 50S ribosomal subunit, although it is not seen to bind rRNA by itself. It is important during the early stages of 50S assembly.</text>
</comment>
<reference evidence="6 7" key="1">
    <citation type="journal article" date="2009" name="Genome Biol.">
        <title>Community-wide analysis of microbial genome sequence signatures.</title>
        <authorList>
            <person name="Dick G.J."/>
            <person name="Andersson A.F."/>
            <person name="Baker B.J."/>
            <person name="Simmons S.L."/>
            <person name="Thomas B.C."/>
            <person name="Yelton A.P."/>
            <person name="Banfield J.F."/>
        </authorList>
    </citation>
    <scope>NUCLEOTIDE SEQUENCE [LARGE SCALE GENOMIC DNA]</scope>
    <source>
        <strain evidence="6">ARMAN-2</strain>
    </source>
</reference>
<keyword evidence="3 4" id="KW-0687">Ribonucleoprotein</keyword>
<dbReference type="PROSITE" id="PS00783">
    <property type="entry name" value="RIBOSOMAL_L13"/>
    <property type="match status" value="1"/>
</dbReference>
<dbReference type="SUPFAM" id="SSF52161">
    <property type="entry name" value="Ribosomal protein L13"/>
    <property type="match status" value="1"/>
</dbReference>
<evidence type="ECO:0000313" key="7">
    <source>
        <dbReference type="Proteomes" id="UP000332487"/>
    </source>
</evidence>
<evidence type="ECO:0000256" key="1">
    <source>
        <dbReference type="ARBA" id="ARBA00006227"/>
    </source>
</evidence>
<dbReference type="NCBIfam" id="NF005004">
    <property type="entry name" value="PRK06394.1"/>
    <property type="match status" value="1"/>
</dbReference>
<name>C7DIN6_MICA2</name>
<comment type="subunit">
    <text evidence="4">Part of the 50S ribosomal subunit.</text>
</comment>
<accession>C7DIN6</accession>